<proteinExistence type="predicted"/>
<feature type="compositionally biased region" description="Polar residues" evidence="1">
    <location>
        <begin position="24"/>
        <end position="33"/>
    </location>
</feature>
<keyword evidence="3" id="KW-1185">Reference proteome</keyword>
<reference evidence="2" key="1">
    <citation type="submission" date="2007-11" db="EMBL/GenBank/DDBJ databases">
        <authorList>
            <person name="Fulton L."/>
            <person name="Clifton S."/>
            <person name="Fulton B."/>
            <person name="Xu J."/>
            <person name="Minx P."/>
            <person name="Pepin K.H."/>
            <person name="Johnson M."/>
            <person name="Thiruvilangam P."/>
            <person name="Bhonagiri V."/>
            <person name="Nash W.E."/>
            <person name="Mardis E.R."/>
            <person name="Wilson R.K."/>
        </authorList>
    </citation>
    <scope>NUCLEOTIDE SEQUENCE [LARGE SCALE GENOMIC DNA]</scope>
    <source>
        <strain evidence="2">DSM 17241</strain>
    </source>
</reference>
<feature type="region of interest" description="Disordered" evidence="1">
    <location>
        <begin position="1"/>
        <end position="43"/>
    </location>
</feature>
<protein>
    <submittedName>
        <fullName evidence="2">Uncharacterized protein</fullName>
    </submittedName>
</protein>
<sequence length="43" mass="4638">MIVAQNSSKQPSFLVTNPKGAGNMRQSAAINRNTQRDETHPAA</sequence>
<gene>
    <name evidence="2" type="ORF">ANACOL_00829</name>
</gene>
<comment type="caution">
    <text evidence="2">The sequence shown here is derived from an EMBL/GenBank/DDBJ whole genome shotgun (WGS) entry which is preliminary data.</text>
</comment>
<reference evidence="2" key="2">
    <citation type="submission" date="2013-09" db="EMBL/GenBank/DDBJ databases">
        <title>Draft genome sequence of Anaerotruncus colihominis(DSM 17241).</title>
        <authorList>
            <person name="Sudarsanam P."/>
            <person name="Ley R."/>
            <person name="Guruge J."/>
            <person name="Turnbaugh P.J."/>
            <person name="Mahowald M."/>
            <person name="Liep D."/>
            <person name="Gordon J."/>
        </authorList>
    </citation>
    <scope>NUCLEOTIDE SEQUENCE</scope>
    <source>
        <strain evidence="2">DSM 17241</strain>
    </source>
</reference>
<name>B0P7U0_9FIRM</name>
<dbReference type="AlphaFoldDB" id="B0P7U0"/>
<evidence type="ECO:0000256" key="1">
    <source>
        <dbReference type="SAM" id="MobiDB-lite"/>
    </source>
</evidence>
<evidence type="ECO:0000313" key="3">
    <source>
        <dbReference type="Proteomes" id="UP000003803"/>
    </source>
</evidence>
<dbReference type="HOGENOM" id="CLU_3228781_0_0_9"/>
<feature type="compositionally biased region" description="Polar residues" evidence="1">
    <location>
        <begin position="1"/>
        <end position="15"/>
    </location>
</feature>
<dbReference type="EMBL" id="ABGD02000006">
    <property type="protein sequence ID" value="EDS12593.1"/>
    <property type="molecule type" value="Genomic_DNA"/>
</dbReference>
<evidence type="ECO:0000313" key="2">
    <source>
        <dbReference type="EMBL" id="EDS12593.1"/>
    </source>
</evidence>
<organism evidence="2 3">
    <name type="scientific">Anaerotruncus colihominis DSM 17241</name>
    <dbReference type="NCBI Taxonomy" id="445972"/>
    <lineage>
        <taxon>Bacteria</taxon>
        <taxon>Bacillati</taxon>
        <taxon>Bacillota</taxon>
        <taxon>Clostridia</taxon>
        <taxon>Eubacteriales</taxon>
        <taxon>Oscillospiraceae</taxon>
        <taxon>Anaerotruncus</taxon>
    </lineage>
</organism>
<feature type="compositionally biased region" description="Basic and acidic residues" evidence="1">
    <location>
        <begin position="34"/>
        <end position="43"/>
    </location>
</feature>
<dbReference type="Proteomes" id="UP000003803">
    <property type="component" value="Unassembled WGS sequence"/>
</dbReference>
<accession>B0P7U0</accession>